<feature type="transmembrane region" description="Helical" evidence="6">
    <location>
        <begin position="48"/>
        <end position="67"/>
    </location>
</feature>
<evidence type="ECO:0000259" key="7">
    <source>
        <dbReference type="PROSITE" id="PS51012"/>
    </source>
</evidence>
<organism evidence="8 9">
    <name type="scientific">Frankia canadensis</name>
    <dbReference type="NCBI Taxonomy" id="1836972"/>
    <lineage>
        <taxon>Bacteria</taxon>
        <taxon>Bacillati</taxon>
        <taxon>Actinomycetota</taxon>
        <taxon>Actinomycetes</taxon>
        <taxon>Frankiales</taxon>
        <taxon>Frankiaceae</taxon>
        <taxon>Frankia</taxon>
    </lineage>
</organism>
<evidence type="ECO:0000256" key="3">
    <source>
        <dbReference type="ARBA" id="ARBA00022989"/>
    </source>
</evidence>
<reference evidence="8 9" key="1">
    <citation type="submission" date="2017-06" db="EMBL/GenBank/DDBJ databases">
        <authorList>
            <person name="Kim H.J."/>
            <person name="Triplett B.A."/>
        </authorList>
    </citation>
    <scope>NUCLEOTIDE SEQUENCE [LARGE SCALE GENOMIC DNA]</scope>
    <source>
        <strain evidence="8">FRACA_ARgP5</strain>
    </source>
</reference>
<dbReference type="InterPro" id="IPR013525">
    <property type="entry name" value="ABC2_TM"/>
</dbReference>
<evidence type="ECO:0000256" key="4">
    <source>
        <dbReference type="ARBA" id="ARBA00023136"/>
    </source>
</evidence>
<dbReference type="PROSITE" id="PS51012">
    <property type="entry name" value="ABC_TM2"/>
    <property type="match status" value="1"/>
</dbReference>
<dbReference type="GO" id="GO:0043190">
    <property type="term" value="C:ATP-binding cassette (ABC) transporter complex"/>
    <property type="evidence" value="ECO:0007669"/>
    <property type="project" value="InterPro"/>
</dbReference>
<keyword evidence="5" id="KW-0046">Antibiotic resistance</keyword>
<keyword evidence="4 6" id="KW-0472">Membrane</keyword>
<evidence type="ECO:0000256" key="2">
    <source>
        <dbReference type="ARBA" id="ARBA00022692"/>
    </source>
</evidence>
<keyword evidence="9" id="KW-1185">Reference proteome</keyword>
<feature type="transmembrane region" description="Helical" evidence="6">
    <location>
        <begin position="87"/>
        <end position="104"/>
    </location>
</feature>
<evidence type="ECO:0000256" key="5">
    <source>
        <dbReference type="ARBA" id="ARBA00023251"/>
    </source>
</evidence>
<dbReference type="InterPro" id="IPR051784">
    <property type="entry name" value="Nod_factor_ABC_transporter"/>
</dbReference>
<dbReference type="InterPro" id="IPR000412">
    <property type="entry name" value="ABC_2_transport"/>
</dbReference>
<protein>
    <recommendedName>
        <fullName evidence="6">Transport permease protein</fullName>
    </recommendedName>
</protein>
<proteinExistence type="inferred from homology"/>
<keyword evidence="6" id="KW-1003">Cell membrane</keyword>
<evidence type="ECO:0000256" key="6">
    <source>
        <dbReference type="RuleBase" id="RU361157"/>
    </source>
</evidence>
<keyword evidence="6" id="KW-0813">Transport</keyword>
<name>A0A2I2KIS9_9ACTN</name>
<dbReference type="OrthoDB" id="670210at2"/>
<dbReference type="Proteomes" id="UP000234331">
    <property type="component" value="Unassembled WGS sequence"/>
</dbReference>
<dbReference type="EMBL" id="FZMO01000005">
    <property type="protein sequence ID" value="SNQ45563.1"/>
    <property type="molecule type" value="Genomic_DNA"/>
</dbReference>
<evidence type="ECO:0000256" key="1">
    <source>
        <dbReference type="ARBA" id="ARBA00004141"/>
    </source>
</evidence>
<dbReference type="RefSeq" id="WP_101829719.1">
    <property type="nucleotide sequence ID" value="NZ_FZMO01000005.1"/>
</dbReference>
<dbReference type="PANTHER" id="PTHR43229">
    <property type="entry name" value="NODULATION PROTEIN J"/>
    <property type="match status" value="1"/>
</dbReference>
<evidence type="ECO:0000313" key="8">
    <source>
        <dbReference type="EMBL" id="SNQ45563.1"/>
    </source>
</evidence>
<feature type="transmembrane region" description="Helical" evidence="6">
    <location>
        <begin position="198"/>
        <end position="222"/>
    </location>
</feature>
<accession>A0A2I2KIS9</accession>
<dbReference type="InterPro" id="IPR047817">
    <property type="entry name" value="ABC2_TM_bact-type"/>
</dbReference>
<dbReference type="GO" id="GO:0140359">
    <property type="term" value="F:ABC-type transporter activity"/>
    <property type="evidence" value="ECO:0007669"/>
    <property type="project" value="InterPro"/>
</dbReference>
<keyword evidence="2 6" id="KW-0812">Transmembrane</keyword>
<dbReference type="Pfam" id="PF01061">
    <property type="entry name" value="ABC2_membrane"/>
    <property type="match status" value="1"/>
</dbReference>
<sequence length="279" mass="30083">MSALDVGAPAGGGVELVPARRGRLAWVVIDAWIMARRNLVQTWRIPELLVFSMIQPVMFVLLFTYVFGGAIDVGPGRKYVDYMMPGVFMQTVVFGAMITGIGLAEDRQRGLIDRFRSLPMSRSALLTGRTLSDLVRNALILVTMLLVGLAVGFRFGDTTVPAALLGFGLMLLFAYAFSWISAVIGLSVSSAEAAQSGGFIWVFPLVFASSAFAPVGSMPGWLQAFARHQPVSVTIDAVRALFLGGPVTSVLLQSLAWCVGLLLVFVPFAVRVYRRSAST</sequence>
<dbReference type="PIRSF" id="PIRSF006648">
    <property type="entry name" value="DrrB"/>
    <property type="match status" value="1"/>
</dbReference>
<feature type="domain" description="ABC transmembrane type-2" evidence="7">
    <location>
        <begin position="47"/>
        <end position="276"/>
    </location>
</feature>
<dbReference type="AlphaFoldDB" id="A0A2I2KIS9"/>
<dbReference type="PANTHER" id="PTHR43229:SF2">
    <property type="entry name" value="NODULATION PROTEIN J"/>
    <property type="match status" value="1"/>
</dbReference>
<feature type="transmembrane region" description="Helical" evidence="6">
    <location>
        <begin position="138"/>
        <end position="156"/>
    </location>
</feature>
<feature type="transmembrane region" description="Helical" evidence="6">
    <location>
        <begin position="162"/>
        <end position="186"/>
    </location>
</feature>
<evidence type="ECO:0000313" key="9">
    <source>
        <dbReference type="Proteomes" id="UP000234331"/>
    </source>
</evidence>
<comment type="subcellular location">
    <subcellularLocation>
        <location evidence="6">Cell membrane</location>
        <topology evidence="6">Multi-pass membrane protein</topology>
    </subcellularLocation>
    <subcellularLocation>
        <location evidence="1">Membrane</location>
        <topology evidence="1">Multi-pass membrane protein</topology>
    </subcellularLocation>
</comment>
<gene>
    <name evidence="8" type="ORF">FRACA_1020021</name>
</gene>
<feature type="transmembrane region" description="Helical" evidence="6">
    <location>
        <begin position="250"/>
        <end position="273"/>
    </location>
</feature>
<comment type="similarity">
    <text evidence="6">Belongs to the ABC-2 integral membrane protein family.</text>
</comment>
<dbReference type="GO" id="GO:0046677">
    <property type="term" value="P:response to antibiotic"/>
    <property type="evidence" value="ECO:0007669"/>
    <property type="project" value="UniProtKB-KW"/>
</dbReference>
<keyword evidence="3 6" id="KW-1133">Transmembrane helix</keyword>